<feature type="non-terminal residue" evidence="1">
    <location>
        <position position="1"/>
    </location>
</feature>
<accession>A0A183PK45</accession>
<dbReference type="Proteomes" id="UP000269396">
    <property type="component" value="Unassembled WGS sequence"/>
</dbReference>
<reference evidence="1 2" key="1">
    <citation type="submission" date="2018-11" db="EMBL/GenBank/DDBJ databases">
        <authorList>
            <consortium name="Pathogen Informatics"/>
        </authorList>
    </citation>
    <scope>NUCLEOTIDE SEQUENCE [LARGE SCALE GENOMIC DNA]</scope>
    <source>
        <strain>Denwood</strain>
        <strain evidence="2">Zambia</strain>
    </source>
</reference>
<dbReference type="EMBL" id="UZAL01034974">
    <property type="protein sequence ID" value="VDP66650.1"/>
    <property type="molecule type" value="Genomic_DNA"/>
</dbReference>
<gene>
    <name evidence="1" type="ORF">SMTD_LOCUS14731</name>
</gene>
<sequence length="79" mass="8863">IIPLSIASVLAYLIKRLSTLFLLKTKSNFVSLLNSLSVCLELIKKVEHKLSRNSSRIVCPTAPFTNESNVIWLMTSNNE</sequence>
<organism evidence="1 2">
    <name type="scientific">Schistosoma mattheei</name>
    <dbReference type="NCBI Taxonomy" id="31246"/>
    <lineage>
        <taxon>Eukaryota</taxon>
        <taxon>Metazoa</taxon>
        <taxon>Spiralia</taxon>
        <taxon>Lophotrochozoa</taxon>
        <taxon>Platyhelminthes</taxon>
        <taxon>Trematoda</taxon>
        <taxon>Digenea</taxon>
        <taxon>Strigeidida</taxon>
        <taxon>Schistosomatoidea</taxon>
        <taxon>Schistosomatidae</taxon>
        <taxon>Schistosoma</taxon>
    </lineage>
</organism>
<dbReference type="AlphaFoldDB" id="A0A183PK45"/>
<evidence type="ECO:0000313" key="1">
    <source>
        <dbReference type="EMBL" id="VDP66650.1"/>
    </source>
</evidence>
<protein>
    <submittedName>
        <fullName evidence="1">Uncharacterized protein</fullName>
    </submittedName>
</protein>
<proteinExistence type="predicted"/>
<keyword evidence="2" id="KW-1185">Reference proteome</keyword>
<name>A0A183PK45_9TREM</name>
<evidence type="ECO:0000313" key="2">
    <source>
        <dbReference type="Proteomes" id="UP000269396"/>
    </source>
</evidence>